<dbReference type="NCBIfam" id="NF000831">
    <property type="entry name" value="PRK00070.3-1"/>
    <property type="match status" value="1"/>
</dbReference>
<dbReference type="Proteomes" id="UP000269542">
    <property type="component" value="Chromosome"/>
</dbReference>
<dbReference type="GO" id="GO:0000287">
    <property type="term" value="F:magnesium ion binding"/>
    <property type="evidence" value="ECO:0007669"/>
    <property type="project" value="InterPro"/>
</dbReference>
<evidence type="ECO:0000313" key="6">
    <source>
        <dbReference type="Proteomes" id="UP000269542"/>
    </source>
</evidence>
<evidence type="ECO:0000313" key="5">
    <source>
        <dbReference type="EMBL" id="VEI13919.1"/>
    </source>
</evidence>
<dbReference type="InterPro" id="IPR037143">
    <property type="entry name" value="4-PPantetheinyl_Trfase_dom_sf"/>
</dbReference>
<dbReference type="InterPro" id="IPR004568">
    <property type="entry name" value="Ppantetheine-prot_Trfase_dom"/>
</dbReference>
<dbReference type="EC" id="2.7.8.7" evidence="5"/>
<dbReference type="OrthoDB" id="517356at2"/>
<dbReference type="Gene3D" id="3.90.470.20">
    <property type="entry name" value="4'-phosphopantetheinyl transferase domain"/>
    <property type="match status" value="1"/>
</dbReference>
<dbReference type="EMBL" id="LR134476">
    <property type="protein sequence ID" value="VEI13919.1"/>
    <property type="molecule type" value="Genomic_DNA"/>
</dbReference>
<dbReference type="GO" id="GO:0006633">
    <property type="term" value="P:fatty acid biosynthetic process"/>
    <property type="evidence" value="ECO:0007669"/>
    <property type="project" value="InterPro"/>
</dbReference>
<dbReference type="InterPro" id="IPR008278">
    <property type="entry name" value="4-PPantetheinyl_Trfase_dom"/>
</dbReference>
<dbReference type="Pfam" id="PF01648">
    <property type="entry name" value="ACPS"/>
    <property type="match status" value="1"/>
</dbReference>
<keyword evidence="1 5" id="KW-0808">Transferase</keyword>
<keyword evidence="3" id="KW-0460">Magnesium</keyword>
<name>A0A3S4Z694_9ACTO</name>
<proteinExistence type="predicted"/>
<protein>
    <submittedName>
        <fullName evidence="5">Holo-[acyl-carrier-protein] synthase</fullName>
        <ecNumber evidence="5">2.7.8.7</ecNumber>
    </submittedName>
</protein>
<reference evidence="5 6" key="1">
    <citation type="submission" date="2018-12" db="EMBL/GenBank/DDBJ databases">
        <authorList>
            <consortium name="Pathogen Informatics"/>
        </authorList>
    </citation>
    <scope>NUCLEOTIDE SEQUENCE [LARGE SCALE GENOMIC DNA]</scope>
    <source>
        <strain evidence="5 6">NCTC13354</strain>
    </source>
</reference>
<dbReference type="NCBIfam" id="TIGR00556">
    <property type="entry name" value="pantethn_trn"/>
    <property type="match status" value="1"/>
</dbReference>
<evidence type="ECO:0000256" key="1">
    <source>
        <dbReference type="ARBA" id="ARBA00022679"/>
    </source>
</evidence>
<gene>
    <name evidence="5" type="primary">acpS</name>
    <name evidence="5" type="ORF">NCTC13354_01645</name>
</gene>
<keyword evidence="6" id="KW-1185">Reference proteome</keyword>
<dbReference type="RefSeq" id="WP_126416970.1">
    <property type="nucleotide sequence ID" value="NZ_LR134476.1"/>
</dbReference>
<feature type="domain" description="4'-phosphopantetheinyl transferase" evidence="4">
    <location>
        <begin position="10"/>
        <end position="140"/>
    </location>
</feature>
<dbReference type="KEGG" id="tbw:NCTC13354_01645"/>
<dbReference type="GO" id="GO:0008897">
    <property type="term" value="F:holo-[acyl-carrier-protein] synthase activity"/>
    <property type="evidence" value="ECO:0007669"/>
    <property type="project" value="UniProtKB-EC"/>
</dbReference>
<evidence type="ECO:0000259" key="4">
    <source>
        <dbReference type="Pfam" id="PF01648"/>
    </source>
</evidence>
<sequence>MPNEARGTVGLGVDLVHIPGFIDQLDAPGTRFAEVFASAERRAARRRAAATGNHQGHHLAARWAGKEAFIKAWSAALVGQPPVLPPESVNMSEVRIMADAWDRPYVELDGDVASAFATSVPGMRPVISLSHDADYAIAVCQLVPSHP</sequence>
<dbReference type="SUPFAM" id="SSF56214">
    <property type="entry name" value="4'-phosphopantetheinyl transferase"/>
    <property type="match status" value="1"/>
</dbReference>
<dbReference type="AlphaFoldDB" id="A0A3S4Z694"/>
<organism evidence="5 6">
    <name type="scientific">Trueperella bialowiezensis</name>
    <dbReference type="NCBI Taxonomy" id="312285"/>
    <lineage>
        <taxon>Bacteria</taxon>
        <taxon>Bacillati</taxon>
        <taxon>Actinomycetota</taxon>
        <taxon>Actinomycetes</taxon>
        <taxon>Actinomycetales</taxon>
        <taxon>Actinomycetaceae</taxon>
        <taxon>Trueperella</taxon>
    </lineage>
</organism>
<evidence type="ECO:0000256" key="3">
    <source>
        <dbReference type="ARBA" id="ARBA00022842"/>
    </source>
</evidence>
<evidence type="ECO:0000256" key="2">
    <source>
        <dbReference type="ARBA" id="ARBA00022723"/>
    </source>
</evidence>
<accession>A0A3S4Z694</accession>
<keyword evidence="2" id="KW-0479">Metal-binding</keyword>